<name>A0AAX4MUZ9_9CAUD</name>
<accession>A0AAX4MUZ9</accession>
<sequence length="64" mass="7226">MTKELLAAFKALRISEQTAVLQSLDVRIPHHVGETNADFCTKAVRHICAEGMVRELETAMLRFQ</sequence>
<dbReference type="EMBL" id="PP551948">
    <property type="protein sequence ID" value="WYN05042.1"/>
    <property type="molecule type" value="Genomic_DNA"/>
</dbReference>
<organism evidence="1 2">
    <name type="scientific">Pseudomonas phage UNO-G1W1</name>
    <dbReference type="NCBI Taxonomy" id="3136609"/>
    <lineage>
        <taxon>Viruses</taxon>
        <taxon>Duplodnaviria</taxon>
        <taxon>Heunggongvirae</taxon>
        <taxon>Uroviricota</taxon>
        <taxon>Caudoviricetes</taxon>
        <taxon>Vandenendeviridae</taxon>
        <taxon>Gorskivirinae</taxon>
        <taxon>Omahavirus</taxon>
        <taxon>Omahavirus UNOG1W1</taxon>
    </lineage>
</organism>
<reference evidence="1 2" key="1">
    <citation type="submission" date="2024-03" db="EMBL/GenBank/DDBJ databases">
        <title>Complete Genome Sequence of a Pseudomonas fluorescens Bacteriophage UNO-G1W1 isolated from freshwater ice in Nebraska.</title>
        <authorList>
            <person name="Neville A.J."/>
            <person name="Schulze T.T."/>
            <person name="Davis P.H."/>
        </authorList>
    </citation>
    <scope>NUCLEOTIDE SEQUENCE [LARGE SCALE GENOMIC DNA]</scope>
</reference>
<evidence type="ECO:0000313" key="2">
    <source>
        <dbReference type="Proteomes" id="UP001447006"/>
    </source>
</evidence>
<proteinExistence type="predicted"/>
<keyword evidence="2" id="KW-1185">Reference proteome</keyword>
<evidence type="ECO:0000313" key="1">
    <source>
        <dbReference type="EMBL" id="WYN05042.1"/>
    </source>
</evidence>
<dbReference type="Proteomes" id="UP001447006">
    <property type="component" value="Segment"/>
</dbReference>
<protein>
    <submittedName>
        <fullName evidence="1">Uncharacterized protein</fullName>
    </submittedName>
</protein>
<gene>
    <name evidence="1" type="ORF">ISREJYDI_CDS0075</name>
</gene>